<dbReference type="SUPFAM" id="SSF52317">
    <property type="entry name" value="Class I glutamine amidotransferase-like"/>
    <property type="match status" value="1"/>
</dbReference>
<keyword evidence="9" id="KW-0732">Signal</keyword>
<evidence type="ECO:0000256" key="4">
    <source>
        <dbReference type="ARBA" id="ARBA00013115"/>
    </source>
</evidence>
<dbReference type="GO" id="GO:0004180">
    <property type="term" value="F:carboxypeptidase activity"/>
    <property type="evidence" value="ECO:0007669"/>
    <property type="project" value="UniProtKB-KW"/>
</dbReference>
<dbReference type="GO" id="GO:0008241">
    <property type="term" value="F:peptidyl-dipeptidase activity"/>
    <property type="evidence" value="ECO:0007669"/>
    <property type="project" value="UniProtKB-EC"/>
</dbReference>
<gene>
    <name evidence="10" type="ORF">ACFQPB_22200</name>
</gene>
<evidence type="ECO:0000256" key="9">
    <source>
        <dbReference type="SAM" id="SignalP"/>
    </source>
</evidence>
<name>A0ABW2QQC5_9BURK</name>
<dbReference type="RefSeq" id="WP_382228173.1">
    <property type="nucleotide sequence ID" value="NZ_JBHTCA010000037.1"/>
</dbReference>
<sequence>MLQRRHLVQLAALAPLVPHAQAQTTPTPPALPRRLGRLMPIGGAEDRMQDRIILRRFVELCGGAGARIRVLSAASSDPQGVWQAYQGVFAELGVQHTAHLDIPTLEHANSAAVVDQILDTDGLFISGGDQSRLMALLWETEAFRALHTAFHVRGCCIAGTSAGAAVLSRHMLAQGDAPRLPEKEAAELDLGLGFVSRAIIDQHFSERGRLGRLLSVLAQRPDMLGVGIDEDTALVIERGVGIEVVGRGAVTLLDGRQLRSNFEDVESRERLEMLGVRLNLLPAGRRYTVSPGSESWRRMPPHLREAVALLVAPGPIRG</sequence>
<organism evidence="10 11">
    <name type="scientific">Hydrogenophaga atypica</name>
    <dbReference type="NCBI Taxonomy" id="249409"/>
    <lineage>
        <taxon>Bacteria</taxon>
        <taxon>Pseudomonadati</taxon>
        <taxon>Pseudomonadota</taxon>
        <taxon>Betaproteobacteria</taxon>
        <taxon>Burkholderiales</taxon>
        <taxon>Comamonadaceae</taxon>
        <taxon>Hydrogenophaga</taxon>
    </lineage>
</organism>
<dbReference type="PANTHER" id="PTHR36175">
    <property type="entry name" value="CYANOPHYCINASE"/>
    <property type="match status" value="1"/>
</dbReference>
<comment type="catalytic activity">
    <reaction evidence="1">
        <text>[L-4-(L-arginin-2-N-yl)aspartate](n) + H2O = [L-4-(L-arginin-2-N-yl)aspartate](n-1) + L-4-(L-arginin-2-N-yl)aspartate</text>
        <dbReference type="Rhea" id="RHEA:12845"/>
        <dbReference type="Rhea" id="RHEA-COMP:13728"/>
        <dbReference type="Rhea" id="RHEA-COMP:13734"/>
        <dbReference type="ChEBI" id="CHEBI:15377"/>
        <dbReference type="ChEBI" id="CHEBI:137986"/>
        <dbReference type="ChEBI" id="CHEBI:137991"/>
        <dbReference type="EC" id="3.4.15.6"/>
    </reaction>
</comment>
<dbReference type="PIRSF" id="PIRSF032067">
    <property type="entry name" value="Cyanophycinase"/>
    <property type="match status" value="1"/>
</dbReference>
<evidence type="ECO:0000313" key="11">
    <source>
        <dbReference type="Proteomes" id="UP001596501"/>
    </source>
</evidence>
<evidence type="ECO:0000256" key="1">
    <source>
        <dbReference type="ARBA" id="ARBA00001092"/>
    </source>
</evidence>
<feature type="signal peptide" evidence="9">
    <location>
        <begin position="1"/>
        <end position="22"/>
    </location>
</feature>
<feature type="chain" id="PRO_5046361059" description="Cyanophycinase" evidence="9">
    <location>
        <begin position="23"/>
        <end position="318"/>
    </location>
</feature>
<keyword evidence="7 10" id="KW-0378">Hydrolase</keyword>
<comment type="caution">
    <text evidence="10">The sequence shown here is derived from an EMBL/GenBank/DDBJ whole genome shotgun (WGS) entry which is preliminary data.</text>
</comment>
<keyword evidence="10" id="KW-0121">Carboxypeptidase</keyword>
<evidence type="ECO:0000256" key="3">
    <source>
        <dbReference type="ARBA" id="ARBA00006534"/>
    </source>
</evidence>
<reference evidence="11" key="1">
    <citation type="journal article" date="2019" name="Int. J. Syst. Evol. Microbiol.">
        <title>The Global Catalogue of Microorganisms (GCM) 10K type strain sequencing project: providing services to taxonomists for standard genome sequencing and annotation.</title>
        <authorList>
            <consortium name="The Broad Institute Genomics Platform"/>
            <consortium name="The Broad Institute Genome Sequencing Center for Infectious Disease"/>
            <person name="Wu L."/>
            <person name="Ma J."/>
        </authorList>
    </citation>
    <scope>NUCLEOTIDE SEQUENCE [LARGE SCALE GENOMIC DNA]</scope>
    <source>
        <strain evidence="11">CGMCC 1.12371</strain>
    </source>
</reference>
<dbReference type="Proteomes" id="UP001596501">
    <property type="component" value="Unassembled WGS sequence"/>
</dbReference>
<keyword evidence="8" id="KW-0720">Serine protease</keyword>
<keyword evidence="6" id="KW-0645">Protease</keyword>
<proteinExistence type="inferred from homology"/>
<dbReference type="InterPro" id="IPR005320">
    <property type="entry name" value="Peptidase_S51"/>
</dbReference>
<keyword evidence="11" id="KW-1185">Reference proteome</keyword>
<evidence type="ECO:0000256" key="8">
    <source>
        <dbReference type="ARBA" id="ARBA00022825"/>
    </source>
</evidence>
<dbReference type="CDD" id="cd03145">
    <property type="entry name" value="GAT1_cyanophycinase"/>
    <property type="match status" value="1"/>
</dbReference>
<dbReference type="InterPro" id="IPR029062">
    <property type="entry name" value="Class_I_gatase-like"/>
</dbReference>
<evidence type="ECO:0000256" key="7">
    <source>
        <dbReference type="ARBA" id="ARBA00022801"/>
    </source>
</evidence>
<dbReference type="InterPro" id="IPR011811">
    <property type="entry name" value="Peptidase_S51_cyanophycinase"/>
</dbReference>
<comment type="similarity">
    <text evidence="3">Belongs to the peptidase S51 family.</text>
</comment>
<dbReference type="PANTHER" id="PTHR36175:SF1">
    <property type="entry name" value="CYANOPHYCINASE"/>
    <property type="match status" value="1"/>
</dbReference>
<evidence type="ECO:0000256" key="5">
    <source>
        <dbReference type="ARBA" id="ARBA00015719"/>
    </source>
</evidence>
<dbReference type="Pfam" id="PF03575">
    <property type="entry name" value="Peptidase_S51"/>
    <property type="match status" value="1"/>
</dbReference>
<dbReference type="EC" id="3.4.15.6" evidence="4"/>
<accession>A0ABW2QQC5</accession>
<dbReference type="NCBIfam" id="TIGR02069">
    <property type="entry name" value="cyanophycinase"/>
    <property type="match status" value="1"/>
</dbReference>
<comment type="function">
    <text evidence="2">Exopeptidase that catalyzes the hydrolytic cleavage of multi-L-arginyl-poly-L-aspartic acid (cyanophycin; a water-insoluble reserve polymer) into aspartate-arginine dipeptides.</text>
</comment>
<evidence type="ECO:0000313" key="10">
    <source>
        <dbReference type="EMBL" id="MFC7411575.1"/>
    </source>
</evidence>
<evidence type="ECO:0000256" key="2">
    <source>
        <dbReference type="ARBA" id="ARBA00002039"/>
    </source>
</evidence>
<evidence type="ECO:0000256" key="6">
    <source>
        <dbReference type="ARBA" id="ARBA00022670"/>
    </source>
</evidence>
<dbReference type="EMBL" id="JBHTCA010000037">
    <property type="protein sequence ID" value="MFC7411575.1"/>
    <property type="molecule type" value="Genomic_DNA"/>
</dbReference>
<protein>
    <recommendedName>
        <fullName evidence="5">Cyanophycinase</fullName>
        <ecNumber evidence="4">3.4.15.6</ecNumber>
    </recommendedName>
</protein>
<dbReference type="Gene3D" id="3.40.50.880">
    <property type="match status" value="1"/>
</dbReference>